<proteinExistence type="predicted"/>
<dbReference type="EMBL" id="LAZR01063388">
    <property type="protein sequence ID" value="KKK59602.1"/>
    <property type="molecule type" value="Genomic_DNA"/>
</dbReference>
<evidence type="ECO:0000259" key="1">
    <source>
        <dbReference type="Pfam" id="PF04230"/>
    </source>
</evidence>
<gene>
    <name evidence="2" type="ORF">LCGC14_3032740</name>
</gene>
<protein>
    <recommendedName>
        <fullName evidence="1">Polysaccharide pyruvyl transferase domain-containing protein</fullName>
    </recommendedName>
</protein>
<feature type="domain" description="Polysaccharide pyruvyl transferase" evidence="1">
    <location>
        <begin position="18"/>
        <end position="213"/>
    </location>
</feature>
<dbReference type="Pfam" id="PF04230">
    <property type="entry name" value="PS_pyruv_trans"/>
    <property type="match status" value="1"/>
</dbReference>
<dbReference type="AlphaFoldDB" id="A0A0F8WRP8"/>
<organism evidence="2">
    <name type="scientific">marine sediment metagenome</name>
    <dbReference type="NCBI Taxonomy" id="412755"/>
    <lineage>
        <taxon>unclassified sequences</taxon>
        <taxon>metagenomes</taxon>
        <taxon>ecological metagenomes</taxon>
    </lineage>
</organism>
<feature type="non-terminal residue" evidence="2">
    <location>
        <position position="229"/>
    </location>
</feature>
<name>A0A0F8WRP8_9ZZZZ</name>
<dbReference type="InterPro" id="IPR007345">
    <property type="entry name" value="Polysacch_pyruvyl_Trfase"/>
</dbReference>
<reference evidence="2" key="1">
    <citation type="journal article" date="2015" name="Nature">
        <title>Complex archaea that bridge the gap between prokaryotes and eukaryotes.</title>
        <authorList>
            <person name="Spang A."/>
            <person name="Saw J.H."/>
            <person name="Jorgensen S.L."/>
            <person name="Zaremba-Niedzwiedzka K."/>
            <person name="Martijn J."/>
            <person name="Lind A.E."/>
            <person name="van Eijk R."/>
            <person name="Schleper C."/>
            <person name="Guy L."/>
            <person name="Ettema T.J."/>
        </authorList>
    </citation>
    <scope>NUCLEOTIDE SEQUENCE</scope>
</reference>
<accession>A0A0F8WRP8</accession>
<sequence length="229" mass="25738">MTTNKKHIFFLSASDRLNYGDLLFPIIFKKVLQESGYIFHNYGIISSNLTDFGALPTQSYAEMLADIKQYSGKLVIGGGEVLFPEWETLFSFISSIYARLNSVDFFSKVERRLQIARKLLGGKNVALPFSPHPKELKRPDMQVYYSSVGGQFYGDLSSKKNKQALKAMNGATYVSVRDQRSKDAMNAAGLSAELVPDSALIMSDYFSIESLRKETAIEPKVYEGDYIFV</sequence>
<comment type="caution">
    <text evidence="2">The sequence shown here is derived from an EMBL/GenBank/DDBJ whole genome shotgun (WGS) entry which is preliminary data.</text>
</comment>
<evidence type="ECO:0000313" key="2">
    <source>
        <dbReference type="EMBL" id="KKK59602.1"/>
    </source>
</evidence>